<dbReference type="AlphaFoldDB" id="W6U0B4"/>
<reference evidence="1 2" key="1">
    <citation type="journal article" date="2013" name="Nat. Genet.">
        <title>The genome of the hydatid tapeworm Echinococcus granulosus.</title>
        <authorList>
            <person name="Zheng H."/>
            <person name="Zhang W."/>
            <person name="Zhang L."/>
            <person name="Zhang Z."/>
            <person name="Li J."/>
            <person name="Lu G."/>
            <person name="Zhu Y."/>
            <person name="Wang Y."/>
            <person name="Huang Y."/>
            <person name="Liu J."/>
            <person name="Kang H."/>
            <person name="Chen J."/>
            <person name="Wang L."/>
            <person name="Chen A."/>
            <person name="Yu S."/>
            <person name="Gao Z."/>
            <person name="Jin L."/>
            <person name="Gu W."/>
            <person name="Wang Z."/>
            <person name="Zhao L."/>
            <person name="Shi B."/>
            <person name="Wen H."/>
            <person name="Lin R."/>
            <person name="Jones M.K."/>
            <person name="Brejova B."/>
            <person name="Vinar T."/>
            <person name="Zhao G."/>
            <person name="McManus D.P."/>
            <person name="Chen Z."/>
            <person name="Zhou Y."/>
            <person name="Wang S."/>
        </authorList>
    </citation>
    <scope>NUCLEOTIDE SEQUENCE [LARGE SCALE GENOMIC DNA]</scope>
</reference>
<protein>
    <submittedName>
        <fullName evidence="1">Uncharacterized protein</fullName>
    </submittedName>
</protein>
<keyword evidence="2" id="KW-1185">Reference proteome</keyword>
<dbReference type="EMBL" id="APAU02000616">
    <property type="protein sequence ID" value="EUB53896.1"/>
    <property type="molecule type" value="Genomic_DNA"/>
</dbReference>
<comment type="caution">
    <text evidence="1">The sequence shown here is derived from an EMBL/GenBank/DDBJ whole genome shotgun (WGS) entry which is preliminary data.</text>
</comment>
<name>W6U0B4_ECHGR</name>
<evidence type="ECO:0000313" key="2">
    <source>
        <dbReference type="Proteomes" id="UP000019149"/>
    </source>
</evidence>
<sequence>MTATPRKAAQRNRLANLWLIAVAKVKRDGSHGQLLKVH</sequence>
<dbReference type="Proteomes" id="UP000019149">
    <property type="component" value="Unassembled WGS sequence"/>
</dbReference>
<gene>
    <name evidence="1" type="ORF">EGR_11247</name>
</gene>
<evidence type="ECO:0000313" key="1">
    <source>
        <dbReference type="EMBL" id="EUB53896.1"/>
    </source>
</evidence>
<organism evidence="1 2">
    <name type="scientific">Echinococcus granulosus</name>
    <name type="common">Hydatid tapeworm</name>
    <dbReference type="NCBI Taxonomy" id="6210"/>
    <lineage>
        <taxon>Eukaryota</taxon>
        <taxon>Metazoa</taxon>
        <taxon>Spiralia</taxon>
        <taxon>Lophotrochozoa</taxon>
        <taxon>Platyhelminthes</taxon>
        <taxon>Cestoda</taxon>
        <taxon>Eucestoda</taxon>
        <taxon>Cyclophyllidea</taxon>
        <taxon>Taeniidae</taxon>
        <taxon>Echinococcus</taxon>
        <taxon>Echinococcus granulosus group</taxon>
    </lineage>
</organism>
<proteinExistence type="predicted"/>
<accession>W6U0B4</accession>
<dbReference type="KEGG" id="egl:EGR_11247"/>
<dbReference type="RefSeq" id="XP_024345092.1">
    <property type="nucleotide sequence ID" value="XM_024500494.1"/>
</dbReference>
<dbReference type="GeneID" id="36346960"/>
<dbReference type="CTD" id="36346960"/>